<reference evidence="1 2" key="1">
    <citation type="submission" date="2024-06" db="EMBL/GenBank/DDBJ databases">
        <authorList>
            <person name="Kraege A."/>
            <person name="Thomma B."/>
        </authorList>
    </citation>
    <scope>NUCLEOTIDE SEQUENCE [LARGE SCALE GENOMIC DNA]</scope>
</reference>
<protein>
    <submittedName>
        <fullName evidence="1">G8555 protein</fullName>
    </submittedName>
</protein>
<comment type="caution">
    <text evidence="1">The sequence shown here is derived from an EMBL/GenBank/DDBJ whole genome shotgun (WGS) entry which is preliminary data.</text>
</comment>
<accession>A0ABP1G4S2</accession>
<dbReference type="Proteomes" id="UP001497392">
    <property type="component" value="Unassembled WGS sequence"/>
</dbReference>
<keyword evidence="2" id="KW-1185">Reference proteome</keyword>
<evidence type="ECO:0000313" key="1">
    <source>
        <dbReference type="EMBL" id="CAL5225690.1"/>
    </source>
</evidence>
<name>A0ABP1G4S2_9CHLO</name>
<gene>
    <name evidence="1" type="primary">g8555</name>
    <name evidence="1" type="ORF">VP750_LOCUS7349</name>
</gene>
<dbReference type="EMBL" id="CAXHTA020000012">
    <property type="protein sequence ID" value="CAL5225690.1"/>
    <property type="molecule type" value="Genomic_DNA"/>
</dbReference>
<organism evidence="1 2">
    <name type="scientific">Coccomyxa viridis</name>
    <dbReference type="NCBI Taxonomy" id="1274662"/>
    <lineage>
        <taxon>Eukaryota</taxon>
        <taxon>Viridiplantae</taxon>
        <taxon>Chlorophyta</taxon>
        <taxon>core chlorophytes</taxon>
        <taxon>Trebouxiophyceae</taxon>
        <taxon>Trebouxiophyceae incertae sedis</taxon>
        <taxon>Coccomyxaceae</taxon>
        <taxon>Coccomyxa</taxon>
    </lineage>
</organism>
<sequence>MARPNGDTSTPLQLASWPSALLWSLRVFNQEANKRNEKNDAEVVSVTSTHRCCAERRLLNLWIRQARVHGVKPHQIVNWVRRKLGADICVYRQLCDGTLGCATPCLLCQKELLRFDMRVHVSQTPTLWFSGRLSDLDAPLSQLTGMQRRSFGRKAASTCIRSRAA</sequence>
<proteinExistence type="predicted"/>
<evidence type="ECO:0000313" key="2">
    <source>
        <dbReference type="Proteomes" id="UP001497392"/>
    </source>
</evidence>